<protein>
    <submittedName>
        <fullName evidence="2">Large-conductance mechanosensitive channel</fullName>
    </submittedName>
</protein>
<dbReference type="EMBL" id="CADCUF010000069">
    <property type="protein sequence ID" value="CAA9324906.1"/>
    <property type="molecule type" value="Genomic_DNA"/>
</dbReference>
<feature type="region of interest" description="Disordered" evidence="1">
    <location>
        <begin position="1"/>
        <end position="114"/>
    </location>
</feature>
<feature type="compositionally biased region" description="Basic residues" evidence="1">
    <location>
        <begin position="10"/>
        <end position="24"/>
    </location>
</feature>
<dbReference type="AlphaFoldDB" id="A0A6J4L7K3"/>
<name>A0A6J4L7K3_9ACTN</name>
<organism evidence="2">
    <name type="scientific">uncultured Nocardioidaceae bacterium</name>
    <dbReference type="NCBI Taxonomy" id="253824"/>
    <lineage>
        <taxon>Bacteria</taxon>
        <taxon>Bacillati</taxon>
        <taxon>Actinomycetota</taxon>
        <taxon>Actinomycetes</taxon>
        <taxon>Propionibacteriales</taxon>
        <taxon>Nocardioidaceae</taxon>
        <taxon>environmental samples</taxon>
    </lineage>
</organism>
<reference evidence="2" key="1">
    <citation type="submission" date="2020-02" db="EMBL/GenBank/DDBJ databases">
        <authorList>
            <person name="Meier V. D."/>
        </authorList>
    </citation>
    <scope>NUCLEOTIDE SEQUENCE</scope>
    <source>
        <strain evidence="2">AVDCRST_MAG24</strain>
    </source>
</reference>
<feature type="compositionally biased region" description="Basic residues" evidence="1">
    <location>
        <begin position="75"/>
        <end position="84"/>
    </location>
</feature>
<gene>
    <name evidence="2" type="ORF">AVDCRST_MAG24-520</name>
</gene>
<sequence>EGFPRVHPAGQRRRPRGGGRHRSSLRGGGHVVRRGPVDPAPRGDRRAARLQPARLRGQREPVRPRGVPQRPAVVPHHRGGRLLPRRGAGQPADGALPDGTGTGRARARVPAVPVRGARGRPSVCVLHQRAGADL</sequence>
<feature type="non-terminal residue" evidence="2">
    <location>
        <position position="1"/>
    </location>
</feature>
<proteinExistence type="predicted"/>
<feature type="non-terminal residue" evidence="2">
    <location>
        <position position="134"/>
    </location>
</feature>
<evidence type="ECO:0000256" key="1">
    <source>
        <dbReference type="SAM" id="MobiDB-lite"/>
    </source>
</evidence>
<evidence type="ECO:0000313" key="2">
    <source>
        <dbReference type="EMBL" id="CAA9324906.1"/>
    </source>
</evidence>
<accession>A0A6J4L7K3</accession>